<evidence type="ECO:0000313" key="1">
    <source>
        <dbReference type="EMBL" id="SFN67538.1"/>
    </source>
</evidence>
<name>A0A1I5AYJ7_9PROT</name>
<proteinExistence type="predicted"/>
<sequence>MLASPPSLLQIESRFKNRIWRGNALGFSNDPVISSGFDKLDKELPGGGWPTRSLTELLLPAEGMGEIRLLSQPLEQTTRNGRNILLVSPPYIPYMHAWEHLNIDSRRIVIARVYKPAERLWVLEQGIKSAAFGTVIGWLPEVSQQTTRRLQIIARTVPSLIFLFRPASAQFEPSAAPLRILLDSGRRHALSLYLLKRRGTPVALPIRISLPWTRRFSIFASSPSASARRNAVDRSSLPDIIA</sequence>
<gene>
    <name evidence="1" type="ORF">SAMN05216386_1588</name>
</gene>
<dbReference type="SUPFAM" id="SSF52540">
    <property type="entry name" value="P-loop containing nucleoside triphosphate hydrolases"/>
    <property type="match status" value="1"/>
</dbReference>
<dbReference type="InterPro" id="IPR027417">
    <property type="entry name" value="P-loop_NTPase"/>
</dbReference>
<keyword evidence="2" id="KW-1185">Reference proteome</keyword>
<dbReference type="Gene3D" id="3.40.50.300">
    <property type="entry name" value="P-loop containing nucleotide triphosphate hydrolases"/>
    <property type="match status" value="1"/>
</dbReference>
<dbReference type="PIRSF" id="PIRSF037290">
    <property type="entry name" value="UCP037290"/>
    <property type="match status" value="1"/>
</dbReference>
<dbReference type="InterPro" id="IPR047610">
    <property type="entry name" value="ImuA_translesion"/>
</dbReference>
<dbReference type="NCBIfam" id="NF033429">
    <property type="entry name" value="ImuA_translesion"/>
    <property type="match status" value="1"/>
</dbReference>
<accession>A0A1I5AYJ7</accession>
<dbReference type="InterPro" id="IPR017166">
    <property type="entry name" value="UCP037290"/>
</dbReference>
<evidence type="ECO:0000313" key="2">
    <source>
        <dbReference type="Proteomes" id="UP000183107"/>
    </source>
</evidence>
<organism evidence="1 2">
    <name type="scientific">Nitrosospira briensis</name>
    <dbReference type="NCBI Taxonomy" id="35799"/>
    <lineage>
        <taxon>Bacteria</taxon>
        <taxon>Pseudomonadati</taxon>
        <taxon>Pseudomonadota</taxon>
        <taxon>Betaproteobacteria</taxon>
        <taxon>Nitrosomonadales</taxon>
        <taxon>Nitrosomonadaceae</taxon>
        <taxon>Nitrosospira</taxon>
    </lineage>
</organism>
<dbReference type="AlphaFoldDB" id="A0A1I5AYJ7"/>
<reference evidence="2" key="1">
    <citation type="submission" date="2016-10" db="EMBL/GenBank/DDBJ databases">
        <authorList>
            <person name="Varghese N."/>
        </authorList>
    </citation>
    <scope>NUCLEOTIDE SEQUENCE [LARGE SCALE GENOMIC DNA]</scope>
    <source>
        <strain evidence="2">Nsp8</strain>
    </source>
</reference>
<protein>
    <submittedName>
        <fullName evidence="1">Protein ImuA</fullName>
    </submittedName>
</protein>
<dbReference type="EMBL" id="FOVJ01000002">
    <property type="protein sequence ID" value="SFN67538.1"/>
    <property type="molecule type" value="Genomic_DNA"/>
</dbReference>
<dbReference type="Proteomes" id="UP000183107">
    <property type="component" value="Unassembled WGS sequence"/>
</dbReference>